<evidence type="ECO:0000313" key="10">
    <source>
        <dbReference type="EMBL" id="PIA50716.1"/>
    </source>
</evidence>
<sequence length="228" mass="25673">MDHHHHQSLINPKQDQFETTAGAAGSSYSWESQSGLPWMPLSNSDEEVILASNRPKRNAGRKKFRETRHPVYRGIRSRNNGKWVCEVREPNKKSRIWLGTYETAEMAARAHDVAALALRGRSACINFADSKKVLPIPDSNDSKDIQKAANEAAEMFRSTVENISEEKDVFESFDEETEFGMPGLLASMAEGLLISPPPSVKNDDDDEFNCKQRGNEDNEEISLWSFSI</sequence>
<dbReference type="InterPro" id="IPR001471">
    <property type="entry name" value="AP2/ERF_dom"/>
</dbReference>
<evidence type="ECO:0000256" key="2">
    <source>
        <dbReference type="ARBA" id="ARBA00023015"/>
    </source>
</evidence>
<dbReference type="Pfam" id="PF00847">
    <property type="entry name" value="AP2"/>
    <property type="match status" value="1"/>
</dbReference>
<dbReference type="InterPro" id="IPR036955">
    <property type="entry name" value="AP2/ERF_dom_sf"/>
</dbReference>
<dbReference type="InterPro" id="IPR045277">
    <property type="entry name" value="DRE1A-I"/>
</dbReference>
<feature type="compositionally biased region" description="Polar residues" evidence="8">
    <location>
        <begin position="8"/>
        <end position="19"/>
    </location>
</feature>
<organism evidence="10 11">
    <name type="scientific">Aquilegia coerulea</name>
    <name type="common">Rocky mountain columbine</name>
    <dbReference type="NCBI Taxonomy" id="218851"/>
    <lineage>
        <taxon>Eukaryota</taxon>
        <taxon>Viridiplantae</taxon>
        <taxon>Streptophyta</taxon>
        <taxon>Embryophyta</taxon>
        <taxon>Tracheophyta</taxon>
        <taxon>Spermatophyta</taxon>
        <taxon>Magnoliopsida</taxon>
        <taxon>Ranunculales</taxon>
        <taxon>Ranunculaceae</taxon>
        <taxon>Thalictroideae</taxon>
        <taxon>Aquilegia</taxon>
    </lineage>
</organism>
<evidence type="ECO:0000256" key="7">
    <source>
        <dbReference type="ARBA" id="ARBA00024343"/>
    </source>
</evidence>
<dbReference type="PANTHER" id="PTHR31839:SF2">
    <property type="entry name" value="DEHYDRATION-RESPONSIVE ELEMENT-BINDING PROTEIN 1D"/>
    <property type="match status" value="1"/>
</dbReference>
<dbReference type="FunFam" id="3.30.730.10:FF:000001">
    <property type="entry name" value="Ethylene-responsive transcription factor 2"/>
    <property type="match status" value="1"/>
</dbReference>
<dbReference type="STRING" id="218851.A0A2G5E4R2"/>
<reference evidence="10 11" key="1">
    <citation type="submission" date="2017-09" db="EMBL/GenBank/DDBJ databases">
        <title>WGS assembly of Aquilegia coerulea Goldsmith.</title>
        <authorList>
            <person name="Hodges S."/>
            <person name="Kramer E."/>
            <person name="Nordborg M."/>
            <person name="Tomkins J."/>
            <person name="Borevitz J."/>
            <person name="Derieg N."/>
            <person name="Yan J."/>
            <person name="Mihaltcheva S."/>
            <person name="Hayes R.D."/>
            <person name="Rokhsar D."/>
        </authorList>
    </citation>
    <scope>NUCLEOTIDE SEQUENCE [LARGE SCALE GENOMIC DNA]</scope>
    <source>
        <strain evidence="11">cv. Goldsmith</strain>
    </source>
</reference>
<keyword evidence="4" id="KW-0010">Activator</keyword>
<evidence type="ECO:0000313" key="11">
    <source>
        <dbReference type="Proteomes" id="UP000230069"/>
    </source>
</evidence>
<comment type="subcellular location">
    <subcellularLocation>
        <location evidence="1">Nucleus</location>
    </subcellularLocation>
</comment>
<feature type="region of interest" description="Disordered" evidence="8">
    <location>
        <begin position="1"/>
        <end position="28"/>
    </location>
</feature>
<dbReference type="AlphaFoldDB" id="A0A2G5E4R2"/>
<keyword evidence="5" id="KW-0804">Transcription</keyword>
<evidence type="ECO:0000256" key="5">
    <source>
        <dbReference type="ARBA" id="ARBA00023163"/>
    </source>
</evidence>
<evidence type="ECO:0000256" key="1">
    <source>
        <dbReference type="ARBA" id="ARBA00004123"/>
    </source>
</evidence>
<feature type="domain" description="AP2/ERF" evidence="9">
    <location>
        <begin position="71"/>
        <end position="128"/>
    </location>
</feature>
<keyword evidence="3" id="KW-0238">DNA-binding</keyword>
<dbReference type="GO" id="GO:0003700">
    <property type="term" value="F:DNA-binding transcription factor activity"/>
    <property type="evidence" value="ECO:0007669"/>
    <property type="project" value="InterPro"/>
</dbReference>
<dbReference type="CDD" id="cd00018">
    <property type="entry name" value="AP2"/>
    <property type="match status" value="1"/>
</dbReference>
<dbReference type="PROSITE" id="PS51032">
    <property type="entry name" value="AP2_ERF"/>
    <property type="match status" value="1"/>
</dbReference>
<keyword evidence="11" id="KW-1185">Reference proteome</keyword>
<evidence type="ECO:0000256" key="6">
    <source>
        <dbReference type="ARBA" id="ARBA00023242"/>
    </source>
</evidence>
<dbReference type="PANTHER" id="PTHR31839">
    <property type="entry name" value="DEHYDRATION-RESPONSIVE ELEMENT-BINDING PROTEIN 1D"/>
    <property type="match status" value="1"/>
</dbReference>
<dbReference type="EMBL" id="KZ305029">
    <property type="protein sequence ID" value="PIA50716.1"/>
    <property type="molecule type" value="Genomic_DNA"/>
</dbReference>
<dbReference type="Gene3D" id="3.30.730.10">
    <property type="entry name" value="AP2/ERF domain"/>
    <property type="match status" value="1"/>
</dbReference>
<name>A0A2G5E4R2_AQUCA</name>
<proteinExistence type="inferred from homology"/>
<dbReference type="EMBL" id="KZ305029">
    <property type="protein sequence ID" value="PIA50715.1"/>
    <property type="molecule type" value="Genomic_DNA"/>
</dbReference>
<evidence type="ECO:0000256" key="8">
    <source>
        <dbReference type="SAM" id="MobiDB-lite"/>
    </source>
</evidence>
<accession>A0A2G5E4R2</accession>
<evidence type="ECO:0000259" key="9">
    <source>
        <dbReference type="PROSITE" id="PS51032"/>
    </source>
</evidence>
<gene>
    <name evidence="10" type="ORF">AQUCO_01200144v1</name>
</gene>
<dbReference type="GO" id="GO:0005634">
    <property type="term" value="C:nucleus"/>
    <property type="evidence" value="ECO:0007669"/>
    <property type="project" value="UniProtKB-SubCell"/>
</dbReference>
<dbReference type="GO" id="GO:0003677">
    <property type="term" value="F:DNA binding"/>
    <property type="evidence" value="ECO:0007669"/>
    <property type="project" value="UniProtKB-KW"/>
</dbReference>
<evidence type="ECO:0000256" key="4">
    <source>
        <dbReference type="ARBA" id="ARBA00023159"/>
    </source>
</evidence>
<protein>
    <recommendedName>
        <fullName evidence="9">AP2/ERF domain-containing protein</fullName>
    </recommendedName>
</protein>
<keyword evidence="6" id="KW-0539">Nucleus</keyword>
<comment type="similarity">
    <text evidence="7">Belongs to the AP2/ERF transcription factor family. ERF subfamily.</text>
</comment>
<dbReference type="SUPFAM" id="SSF54171">
    <property type="entry name" value="DNA-binding domain"/>
    <property type="match status" value="1"/>
</dbReference>
<dbReference type="InterPro" id="IPR016177">
    <property type="entry name" value="DNA-bd_dom_sf"/>
</dbReference>
<dbReference type="FunCoup" id="A0A2G5E4R2">
    <property type="interactions" value="260"/>
</dbReference>
<dbReference type="SMART" id="SM00380">
    <property type="entry name" value="AP2"/>
    <property type="match status" value="1"/>
</dbReference>
<dbReference type="OrthoDB" id="676764at2759"/>
<keyword evidence="2" id="KW-0805">Transcription regulation</keyword>
<evidence type="ECO:0000256" key="3">
    <source>
        <dbReference type="ARBA" id="ARBA00023125"/>
    </source>
</evidence>
<dbReference type="Proteomes" id="UP000230069">
    <property type="component" value="Unassembled WGS sequence"/>
</dbReference>
<dbReference type="PRINTS" id="PR00367">
    <property type="entry name" value="ETHRSPELEMNT"/>
</dbReference>